<feature type="compositionally biased region" description="Polar residues" evidence="1">
    <location>
        <begin position="731"/>
        <end position="740"/>
    </location>
</feature>
<feature type="region of interest" description="Disordered" evidence="1">
    <location>
        <begin position="808"/>
        <end position="890"/>
    </location>
</feature>
<feature type="compositionally biased region" description="Basic and acidic residues" evidence="1">
    <location>
        <begin position="582"/>
        <end position="598"/>
    </location>
</feature>
<feature type="region of interest" description="Disordered" evidence="1">
    <location>
        <begin position="682"/>
        <end position="701"/>
    </location>
</feature>
<feature type="region of interest" description="Disordered" evidence="1">
    <location>
        <begin position="582"/>
        <end position="664"/>
    </location>
</feature>
<feature type="compositionally biased region" description="Basic and acidic residues" evidence="1">
    <location>
        <begin position="877"/>
        <end position="886"/>
    </location>
</feature>
<feature type="compositionally biased region" description="Basic and acidic residues" evidence="1">
    <location>
        <begin position="641"/>
        <end position="658"/>
    </location>
</feature>
<protein>
    <submittedName>
        <fullName evidence="4">(apollo) hypothetical protein</fullName>
    </submittedName>
</protein>
<dbReference type="Pfam" id="PF23325">
    <property type="entry name" value="TPR_28"/>
    <property type="match status" value="1"/>
</dbReference>
<comment type="caution">
    <text evidence="4">The sequence shown here is derived from an EMBL/GenBank/DDBJ whole genome shotgun (WGS) entry which is preliminary data.</text>
</comment>
<evidence type="ECO:0000313" key="4">
    <source>
        <dbReference type="EMBL" id="CAG4994639.1"/>
    </source>
</evidence>
<proteinExistence type="predicted"/>
<evidence type="ECO:0000256" key="2">
    <source>
        <dbReference type="SAM" id="SignalP"/>
    </source>
</evidence>
<reference evidence="4" key="1">
    <citation type="submission" date="2021-04" db="EMBL/GenBank/DDBJ databases">
        <authorList>
            <person name="Tunstrom K."/>
        </authorList>
    </citation>
    <scope>NUCLEOTIDE SEQUENCE</scope>
</reference>
<feature type="region of interest" description="Disordered" evidence="1">
    <location>
        <begin position="1720"/>
        <end position="1748"/>
    </location>
</feature>
<evidence type="ECO:0000313" key="5">
    <source>
        <dbReference type="Proteomes" id="UP000691718"/>
    </source>
</evidence>
<feature type="compositionally biased region" description="Polar residues" evidence="1">
    <location>
        <begin position="1720"/>
        <end position="1743"/>
    </location>
</feature>
<feature type="signal peptide" evidence="2">
    <location>
        <begin position="1"/>
        <end position="20"/>
    </location>
</feature>
<feature type="compositionally biased region" description="Polar residues" evidence="1">
    <location>
        <begin position="599"/>
        <end position="629"/>
    </location>
</feature>
<accession>A0A8S3X1E9</accession>
<dbReference type="EMBL" id="CAJQZP010000895">
    <property type="protein sequence ID" value="CAG4994639.1"/>
    <property type="molecule type" value="Genomic_DNA"/>
</dbReference>
<feature type="compositionally biased region" description="Basic and acidic residues" evidence="1">
    <location>
        <begin position="1090"/>
        <end position="1102"/>
    </location>
</feature>
<evidence type="ECO:0000256" key="1">
    <source>
        <dbReference type="SAM" id="MobiDB-lite"/>
    </source>
</evidence>
<dbReference type="Proteomes" id="UP000691718">
    <property type="component" value="Unassembled WGS sequence"/>
</dbReference>
<feature type="region of interest" description="Disordered" evidence="1">
    <location>
        <begin position="1090"/>
        <end position="1176"/>
    </location>
</feature>
<evidence type="ECO:0000259" key="3">
    <source>
        <dbReference type="Pfam" id="PF23325"/>
    </source>
</evidence>
<keyword evidence="2" id="KW-0732">Signal</keyword>
<feature type="domain" description="GBF1-like tetratricopeptide repeats" evidence="3">
    <location>
        <begin position="1374"/>
        <end position="1522"/>
    </location>
</feature>
<dbReference type="OrthoDB" id="10258608at2759"/>
<dbReference type="InterPro" id="IPR056604">
    <property type="entry name" value="GBF1-like_TPR"/>
</dbReference>
<feature type="region of interest" description="Disordered" evidence="1">
    <location>
        <begin position="713"/>
        <end position="740"/>
    </location>
</feature>
<keyword evidence="5" id="KW-1185">Reference proteome</keyword>
<sequence>MYYWYLLLLAFLGLSQPITSDRFDGRQCCDRYHQDFSDTRLSLYGSYSDKPSSDSRNLNRAPNISVSRRIDTKNTNFRSTEKGENVHLREKDARNLFEERFISRETVRKDSIKNNDAYNSQTFNRRLVVDNYLVQRFHNDRYSPASIESRIRENFVDLRDANSKRESRYLTRAREDSNKNLDKRIVIREKENDEQRFVKSRIESTLQRNANEDRRSRYLDVDNYSRANYNRARNNIRDRNLARASVREDNSDRRLKDDSEQRLTRFERADNAHQTLIRHNSRIMTKRQNYVDRSQVTELMFDQVTRADVSRRLNERYPIAAHSMDNIAKHKTERASTRVKKLNKVRGQYGTVVRSEHQLFRSFTNTQYPDIEVDRQPSHLKSELSRIKFDGDRRVSRAATERVNTFRHITQQLSPSSTRPSKFENLSRTLQERHEFAVGLSHSRSSTENYKLRVNTERQLSCSTLKRSIMERIDNRRSHSYIDNTERVPYHTQVERQEMLRFNRRLAATLKKDARRCIEPQLSNSIGRRDTRTKRDVTQVSTEIQKSNLDFEQIHSRFVARFGRQLFRLSTDRRDSRLSAELRTTRLNTERKSTESNTERNNYLPNTERQFSRTTKSIDAGSVLSQRPTENVEGLFNSNRDTNRANDKRRLTRSDARESNQQQILLASSERGDILYNTDRRYSRFGTQRQEPPRRTDRQLSTSLERIDIHRTERKPSDFATERAETRRNMAANSRSPATRQVNRRNIDLTVTTTDFVNTRRSSIDHTISQTAFDRSENRHDIERPRTRFVASRQGNQRSIEGKINLNTGHKEIRRRTELHDSRFAETRQGDRRSSEGTQSATERVDITRNIERSLIKHIENRRGTNLHNTRSSARQNDQRRKESRLSHSTVKMADITRVIERSSSEDIENRRSIGLQDSRYVTHKGNRRSVDVARSIVKQISIRHNTQRVLPHNVAERTETRRNMARLNSGHVNTQDNRCTHGSSTTRFIENIQNRRNTERYNSRYAAKSAEAIVRSTTEIADTRSCSVGHESTHIAVDRVDNHRCIQRRNSHSATQQDNQCTIGLISSNNRPDIRRSIERELNLISTERNENRRSRRRENTRFATSRQDNRRNVDFARSITESADSRRPIIKREISQTDRSENRRSMERQYSRFTTTHQNNRRSVKLTSSSNERSDIHQSIVRKFSNASERRELQPNEGRLRFISATTNQDNRRYVEATHFTSKRANTIPNIERKLYSATERSENRRRLERYVSRSTTEVNNNRHEMHKTDHRMSFSGMYVSRQNNERQEPQRNFRQNNVDRQLAPFILELNRNQKYIAMNYSNKQESKDQVDNFNWQLLFYIVQVIYICGIFLQVHTDDGNKMKTRNIGLWNPMYQIKVANSAIAYLQRALLAPALSALGGGGWEACFEHVLLPLLAEPPRRADAAARADTVMCKVFLQHLGALSSRASFAALWARVLRVQRALLAAPREPLQEAALESLKNMLLVMHSVGIFNTGDNYNDLWYITWEIVGEFLPRLKEELFPDVNDNMKPASNLPNHLQPPIPSSLPTLIPVGPNTPTILPVRSSPPNATNTQVIPNSSNQIPSTLAQTSRSIHVQTSLAQSPNILVASMAHSPVNLVQTPPLIATPSLVAPTPISIVPTVTDASQTLNTAAPTLSGAGPAIAGTVPTPVPVSGMVPIRNSLYDQTGLTSSVLLQPLNEMISTPIGISIQTPQPAVLYPQSSQPTQNSLQYRSDTNQSDPQSEKIEPLSNITNLDKNTTILEDTQQSELYAEYLTNPYNGAKEISLKEATLYDPQENRHVSDMKDQTVLDPETLDTFPILTQKSLSANATPMHSKNKAQFSSNENVRQESSIFNFASYFGSANDIVIPGSEVFDTLMSTQEG</sequence>
<feature type="compositionally biased region" description="Basic and acidic residues" evidence="1">
    <location>
        <begin position="843"/>
        <end position="863"/>
    </location>
</feature>
<feature type="compositionally biased region" description="Polar residues" evidence="1">
    <location>
        <begin position="864"/>
        <end position="876"/>
    </location>
</feature>
<feature type="chain" id="PRO_5035914948" evidence="2">
    <location>
        <begin position="21"/>
        <end position="1885"/>
    </location>
</feature>
<feature type="compositionally biased region" description="Basic and acidic residues" evidence="1">
    <location>
        <begin position="1125"/>
        <end position="1152"/>
    </location>
</feature>
<feature type="compositionally biased region" description="Basic and acidic residues" evidence="1">
    <location>
        <begin position="713"/>
        <end position="728"/>
    </location>
</feature>
<name>A0A8S3X1E9_PARAO</name>
<gene>
    <name evidence="4" type="ORF">PAPOLLO_LOCUS12659</name>
</gene>
<feature type="compositionally biased region" description="Basic and acidic residues" evidence="1">
    <location>
        <begin position="809"/>
        <end position="835"/>
    </location>
</feature>
<organism evidence="4 5">
    <name type="scientific">Parnassius apollo</name>
    <name type="common">Apollo butterfly</name>
    <name type="synonym">Papilio apollo</name>
    <dbReference type="NCBI Taxonomy" id="110799"/>
    <lineage>
        <taxon>Eukaryota</taxon>
        <taxon>Metazoa</taxon>
        <taxon>Ecdysozoa</taxon>
        <taxon>Arthropoda</taxon>
        <taxon>Hexapoda</taxon>
        <taxon>Insecta</taxon>
        <taxon>Pterygota</taxon>
        <taxon>Neoptera</taxon>
        <taxon>Endopterygota</taxon>
        <taxon>Lepidoptera</taxon>
        <taxon>Glossata</taxon>
        <taxon>Ditrysia</taxon>
        <taxon>Papilionoidea</taxon>
        <taxon>Papilionidae</taxon>
        <taxon>Parnassiinae</taxon>
        <taxon>Parnassini</taxon>
        <taxon>Parnassius</taxon>
        <taxon>Parnassius</taxon>
    </lineage>
</organism>